<dbReference type="InterPro" id="IPR023353">
    <property type="entry name" value="LemA-like_dom_sf"/>
</dbReference>
<evidence type="ECO:0000313" key="7">
    <source>
        <dbReference type="Proteomes" id="UP001501727"/>
    </source>
</evidence>
<organism evidence="6 7">
    <name type="scientific">Luteimonas lutimaris</name>
    <dbReference type="NCBI Taxonomy" id="698645"/>
    <lineage>
        <taxon>Bacteria</taxon>
        <taxon>Pseudomonadati</taxon>
        <taxon>Pseudomonadota</taxon>
        <taxon>Gammaproteobacteria</taxon>
        <taxon>Lysobacterales</taxon>
        <taxon>Lysobacteraceae</taxon>
        <taxon>Luteimonas</taxon>
    </lineage>
</organism>
<dbReference type="PANTHER" id="PTHR34478:SF2">
    <property type="entry name" value="MEMBRANE PROTEIN"/>
    <property type="match status" value="1"/>
</dbReference>
<evidence type="ECO:0000256" key="2">
    <source>
        <dbReference type="ARBA" id="ARBA00008854"/>
    </source>
</evidence>
<protein>
    <submittedName>
        <fullName evidence="6">LemA family protein</fullName>
    </submittedName>
</protein>
<dbReference type="InterPro" id="IPR007156">
    <property type="entry name" value="MamQ_LemA"/>
</dbReference>
<keyword evidence="5" id="KW-0472">Membrane</keyword>
<accession>A0ABP7MGQ9</accession>
<evidence type="ECO:0000313" key="6">
    <source>
        <dbReference type="EMBL" id="GAA3921064.1"/>
    </source>
</evidence>
<comment type="similarity">
    <text evidence="2">Belongs to the LemA family.</text>
</comment>
<keyword evidence="3" id="KW-0812">Transmembrane</keyword>
<gene>
    <name evidence="6" type="ORF">GCM10022229_13420</name>
</gene>
<dbReference type="PANTHER" id="PTHR34478">
    <property type="entry name" value="PROTEIN LEMA"/>
    <property type="match status" value="1"/>
</dbReference>
<proteinExistence type="inferred from homology"/>
<name>A0ABP7MGQ9_9GAMM</name>
<comment type="caution">
    <text evidence="6">The sequence shown here is derived from an EMBL/GenBank/DDBJ whole genome shotgun (WGS) entry which is preliminary data.</text>
</comment>
<dbReference type="SUPFAM" id="SSF140478">
    <property type="entry name" value="LemA-like"/>
    <property type="match status" value="1"/>
</dbReference>
<dbReference type="EMBL" id="BAAAZU010000006">
    <property type="protein sequence ID" value="GAA3921064.1"/>
    <property type="molecule type" value="Genomic_DNA"/>
</dbReference>
<comment type="subcellular location">
    <subcellularLocation>
        <location evidence="1">Membrane</location>
        <topology evidence="1">Single-pass membrane protein</topology>
    </subcellularLocation>
</comment>
<sequence length="179" mass="20059">MLIPAVALLLWGMMLFNRLVRLRNQVRTAWADIDVQLVRRHDLVPALVSAVKAYAGHEESVLEAVTTLRARATAERTPGRLGEVEGQLEQALGRLVALKEAYPDLKASQNFLQLQRDLVDVEEKLQYARRFYNGAVRDYNDAVQRVPDLLVARSFGFDGAEFFQADGEARPAVKVGLAR</sequence>
<reference evidence="7" key="1">
    <citation type="journal article" date="2019" name="Int. J. Syst. Evol. Microbiol.">
        <title>The Global Catalogue of Microorganisms (GCM) 10K type strain sequencing project: providing services to taxonomists for standard genome sequencing and annotation.</title>
        <authorList>
            <consortium name="The Broad Institute Genomics Platform"/>
            <consortium name="The Broad Institute Genome Sequencing Center for Infectious Disease"/>
            <person name="Wu L."/>
            <person name="Ma J."/>
        </authorList>
    </citation>
    <scope>NUCLEOTIDE SEQUENCE [LARGE SCALE GENOMIC DNA]</scope>
    <source>
        <strain evidence="7">JCM 16916</strain>
    </source>
</reference>
<evidence type="ECO:0000256" key="3">
    <source>
        <dbReference type="ARBA" id="ARBA00022692"/>
    </source>
</evidence>
<evidence type="ECO:0000256" key="5">
    <source>
        <dbReference type="ARBA" id="ARBA00023136"/>
    </source>
</evidence>
<evidence type="ECO:0000256" key="1">
    <source>
        <dbReference type="ARBA" id="ARBA00004167"/>
    </source>
</evidence>
<dbReference type="Gene3D" id="1.20.1440.20">
    <property type="entry name" value="LemA-like domain"/>
    <property type="match status" value="1"/>
</dbReference>
<keyword evidence="7" id="KW-1185">Reference proteome</keyword>
<dbReference type="Pfam" id="PF04011">
    <property type="entry name" value="LemA"/>
    <property type="match status" value="1"/>
</dbReference>
<keyword evidence="4" id="KW-1133">Transmembrane helix</keyword>
<dbReference type="Proteomes" id="UP001501727">
    <property type="component" value="Unassembled WGS sequence"/>
</dbReference>
<evidence type="ECO:0000256" key="4">
    <source>
        <dbReference type="ARBA" id="ARBA00022989"/>
    </source>
</evidence>